<reference evidence="2 3" key="1">
    <citation type="submission" date="2020-07" db="EMBL/GenBank/DDBJ databases">
        <title>Genomic Encyclopedia of Type Strains, Phase IV (KMG-V): Genome sequencing to study the core and pangenomes of soil and plant-associated prokaryotes.</title>
        <authorList>
            <person name="Whitman W."/>
        </authorList>
    </citation>
    <scope>NUCLEOTIDE SEQUENCE [LARGE SCALE GENOMIC DNA]</scope>
    <source>
        <strain evidence="2 3">RH2WT43</strain>
    </source>
</reference>
<proteinExistence type="predicted"/>
<dbReference type="InterPro" id="IPR029063">
    <property type="entry name" value="SAM-dependent_MTases_sf"/>
</dbReference>
<dbReference type="Gene3D" id="3.40.50.150">
    <property type="entry name" value="Vaccinia Virus protein VP39"/>
    <property type="match status" value="1"/>
</dbReference>
<dbReference type="Proteomes" id="UP000550401">
    <property type="component" value="Unassembled WGS sequence"/>
</dbReference>
<evidence type="ECO:0000313" key="2">
    <source>
        <dbReference type="EMBL" id="MBA8888504.1"/>
    </source>
</evidence>
<dbReference type="Pfam" id="PF13489">
    <property type="entry name" value="Methyltransf_23"/>
    <property type="match status" value="1"/>
</dbReference>
<dbReference type="RefSeq" id="WP_182531551.1">
    <property type="nucleotide sequence ID" value="NZ_JACGXL010000004.1"/>
</dbReference>
<evidence type="ECO:0000313" key="3">
    <source>
        <dbReference type="Proteomes" id="UP000550401"/>
    </source>
</evidence>
<dbReference type="SUPFAM" id="SSF53335">
    <property type="entry name" value="S-adenosyl-L-methionine-dependent methyltransferases"/>
    <property type="match status" value="1"/>
</dbReference>
<name>A0A839F8K0_9GAMM</name>
<feature type="domain" description="DUF4214" evidence="1">
    <location>
        <begin position="30"/>
        <end position="86"/>
    </location>
</feature>
<sequence>MRSGWGGGKMKALRQVAGRIRSAIITRTGAGDIGPEEFVRLAYLVVLRRPADATGIDGWRRQIERGNFSTQRVLDSLLGSEEYLANCGADIFRRLHMARQRWIRSVDAFDSILDIGGSSAGRREGALIELGYPHRPSRLDILDLPPERQFWGTPTFDQTEPFDFDWGRVTYFHGSAEGVANVPALQSRRYQCIFMGQAIEHILPEKLPELLAWIRAHLLPGGRFVMDTPNRAITKIHSPDAYINEDHKLEYTPDQLEEVLAVSGFSVTRKTGLVHLPEMARTGVFDARWFTEATLVHDDADASYLFAFEAVPNPQHTDIHQ</sequence>
<comment type="caution">
    <text evidence="2">The sequence shown here is derived from an EMBL/GenBank/DDBJ whole genome shotgun (WGS) entry which is preliminary data.</text>
</comment>
<dbReference type="InterPro" id="IPR025282">
    <property type="entry name" value="DUF4214"/>
</dbReference>
<dbReference type="EMBL" id="JACGXL010000004">
    <property type="protein sequence ID" value="MBA8888504.1"/>
    <property type="molecule type" value="Genomic_DNA"/>
</dbReference>
<protein>
    <recommendedName>
        <fullName evidence="1">DUF4214 domain-containing protein</fullName>
    </recommendedName>
</protein>
<dbReference type="AlphaFoldDB" id="A0A839F8K0"/>
<evidence type="ECO:0000259" key="1">
    <source>
        <dbReference type="Pfam" id="PF13946"/>
    </source>
</evidence>
<organism evidence="2 3">
    <name type="scientific">Dokdonella fugitiva</name>
    <dbReference type="NCBI Taxonomy" id="328517"/>
    <lineage>
        <taxon>Bacteria</taxon>
        <taxon>Pseudomonadati</taxon>
        <taxon>Pseudomonadota</taxon>
        <taxon>Gammaproteobacteria</taxon>
        <taxon>Lysobacterales</taxon>
        <taxon>Rhodanobacteraceae</taxon>
        <taxon>Dokdonella</taxon>
    </lineage>
</organism>
<dbReference type="Pfam" id="PF13946">
    <property type="entry name" value="DUF4214"/>
    <property type="match status" value="1"/>
</dbReference>
<gene>
    <name evidence="2" type="ORF">FHW12_002737</name>
</gene>
<keyword evidence="3" id="KW-1185">Reference proteome</keyword>
<accession>A0A839F8K0</accession>